<organism evidence="2 3">
    <name type="scientific">Gulo gulo</name>
    <name type="common">Wolverine</name>
    <name type="synonym">Gluton</name>
    <dbReference type="NCBI Taxonomy" id="48420"/>
    <lineage>
        <taxon>Eukaryota</taxon>
        <taxon>Metazoa</taxon>
        <taxon>Chordata</taxon>
        <taxon>Craniata</taxon>
        <taxon>Vertebrata</taxon>
        <taxon>Euteleostomi</taxon>
        <taxon>Mammalia</taxon>
        <taxon>Eutheria</taxon>
        <taxon>Laurasiatheria</taxon>
        <taxon>Carnivora</taxon>
        <taxon>Caniformia</taxon>
        <taxon>Musteloidea</taxon>
        <taxon>Mustelidae</taxon>
        <taxon>Guloninae</taxon>
        <taxon>Gulo</taxon>
    </lineage>
</organism>
<evidence type="ECO:0000313" key="3">
    <source>
        <dbReference type="Proteomes" id="UP000269945"/>
    </source>
</evidence>
<dbReference type="EMBL" id="CYRY02021487">
    <property type="protein sequence ID" value="VCW97369.1"/>
    <property type="molecule type" value="Genomic_DNA"/>
</dbReference>
<protein>
    <submittedName>
        <fullName evidence="2">Uncharacterized protein</fullName>
    </submittedName>
</protein>
<dbReference type="AlphaFoldDB" id="A0A9X9LVG8"/>
<reference evidence="2 3" key="1">
    <citation type="submission" date="2018-10" db="EMBL/GenBank/DDBJ databases">
        <authorList>
            <person name="Ekblom R."/>
            <person name="Jareborg N."/>
        </authorList>
    </citation>
    <scope>NUCLEOTIDE SEQUENCE [LARGE SCALE GENOMIC DNA]</scope>
    <source>
        <tissue evidence="2">Muscle</tissue>
    </source>
</reference>
<dbReference type="Proteomes" id="UP000269945">
    <property type="component" value="Unassembled WGS sequence"/>
</dbReference>
<proteinExistence type="predicted"/>
<accession>A0A9X9LVG8</accession>
<gene>
    <name evidence="2" type="ORF">BN2614_LOCUS3</name>
</gene>
<feature type="non-terminal residue" evidence="2">
    <location>
        <position position="1"/>
    </location>
</feature>
<feature type="region of interest" description="Disordered" evidence="1">
    <location>
        <begin position="1"/>
        <end position="56"/>
    </location>
</feature>
<sequence>AASSLATREPAAQPSCLRSPLDKQRQPRPRSRRHRPPRHQGRSPSEAPPVGDLFLN</sequence>
<comment type="caution">
    <text evidence="2">The sequence shown here is derived from an EMBL/GenBank/DDBJ whole genome shotgun (WGS) entry which is preliminary data.</text>
</comment>
<keyword evidence="3" id="KW-1185">Reference proteome</keyword>
<feature type="compositionally biased region" description="Basic residues" evidence="1">
    <location>
        <begin position="26"/>
        <end position="41"/>
    </location>
</feature>
<name>A0A9X9LVG8_GULGU</name>
<evidence type="ECO:0000313" key="2">
    <source>
        <dbReference type="EMBL" id="VCW97369.1"/>
    </source>
</evidence>
<evidence type="ECO:0000256" key="1">
    <source>
        <dbReference type="SAM" id="MobiDB-lite"/>
    </source>
</evidence>